<dbReference type="SUPFAM" id="SSF55781">
    <property type="entry name" value="GAF domain-like"/>
    <property type="match status" value="1"/>
</dbReference>
<gene>
    <name evidence="1" type="ORF">K5I29_04735</name>
</gene>
<dbReference type="EMBL" id="CP081495">
    <property type="protein sequence ID" value="UYW02213.1"/>
    <property type="molecule type" value="Genomic_DNA"/>
</dbReference>
<organism evidence="1 2">
    <name type="scientific">Flavobacterium agricola</name>
    <dbReference type="NCBI Taxonomy" id="2870839"/>
    <lineage>
        <taxon>Bacteria</taxon>
        <taxon>Pseudomonadati</taxon>
        <taxon>Bacteroidota</taxon>
        <taxon>Flavobacteriia</taxon>
        <taxon>Flavobacteriales</taxon>
        <taxon>Flavobacteriaceae</taxon>
        <taxon>Flavobacterium</taxon>
    </lineage>
</organism>
<proteinExistence type="predicted"/>
<dbReference type="Proteomes" id="UP001163328">
    <property type="component" value="Chromosome"/>
</dbReference>
<keyword evidence="2" id="KW-1185">Reference proteome</keyword>
<evidence type="ECO:0000313" key="2">
    <source>
        <dbReference type="Proteomes" id="UP001163328"/>
    </source>
</evidence>
<dbReference type="Gene3D" id="3.30.450.40">
    <property type="match status" value="1"/>
</dbReference>
<accession>A0ABY6M4R9</accession>
<evidence type="ECO:0000313" key="1">
    <source>
        <dbReference type="EMBL" id="UYW02213.1"/>
    </source>
</evidence>
<protein>
    <submittedName>
        <fullName evidence="1">GAF domain-containing protein</fullName>
    </submittedName>
</protein>
<reference evidence="1" key="1">
    <citation type="submission" date="2021-08" db="EMBL/GenBank/DDBJ databases">
        <title>Flavobacterium sp. strain CC-SYL302.</title>
        <authorList>
            <person name="Lin S.-Y."/>
            <person name="Lee T.-H."/>
            <person name="Young C.-C."/>
        </authorList>
    </citation>
    <scope>NUCLEOTIDE SEQUENCE</scope>
    <source>
        <strain evidence="1">CC-SYL302</strain>
    </source>
</reference>
<name>A0ABY6M4R9_9FLAO</name>
<dbReference type="RefSeq" id="WP_264434711.1">
    <property type="nucleotide sequence ID" value="NZ_CP081495.1"/>
</dbReference>
<dbReference type="InterPro" id="IPR029016">
    <property type="entry name" value="GAF-like_dom_sf"/>
</dbReference>
<sequence length="778" mass="89670">MKTQLLDITNDINVGVYGLDVQLSFTPFITYLENRIESASVVKKDIFKQTVAKIKANPYINDTIDLENINHFKDDLEWIYSVLQPPLECEETAFWAMGLVIEPIVFYGTNAFYDLLHSKARLFDNCSSLKDRRKQLIKKKMLLCYTLILENLYHYDVSNKTDFSQTVFVEKNGLPKYYRFHIDTRFVEVQAKQPLPKINLSAIANEMQKENFDWEKGLQQLPLNLFTFKGFCITSAEDVTAEQSVENIKNLALNQRSCAANDNEEIVRSLKSLMGSNAIEFGLLPNFKINGRTVFPGETDFNTNPGSAATNIRQGFHVLLDELLKNPETLIFEGEVIDEKYEFIAEYLKRTNIQSYALLPIFHSSNIVGVLEIYSMQKEQLFTGRLGELRAVLPTLAQLLKNSIDDFNYKIDNIIKNNFTALQPAVRWKFNEIAWHYLQKDSGKSKIIEDIKFTNVYPLFGVVDVKDSTIMRNKALVQDLVFQLTALANLLESAKSETGIIVLDEILFRTREWLASVNAYFNDNDAVLLNEFLDQEVLPLLKEVVLNENSQLETDLKNYLQLVTPATGAAYKNRRAFENSMKAVNNLINTHLEVLNSELQETFPAYFEKFRTDGVEYDLYIGQSITPSKKFNQLYLKNIRLKQLNSMAEITKATQNIAFDSEYALQTTQLIFVRSLPIDISFRVDERKFDVDGSYNIRYHIIKKRIDKVHIKNSIQRLTQPEKIAIVYYNKSEETEYKEYVKYLQKQGVLKDDLEFLELEDLQGVSGLKALRVGVVLD</sequence>